<dbReference type="Proteomes" id="UP000009183">
    <property type="component" value="Chromosome 14"/>
</dbReference>
<evidence type="ECO:0000313" key="1">
    <source>
        <dbReference type="EMBL" id="CBI21363.3"/>
    </source>
</evidence>
<organism evidence="1 2">
    <name type="scientific">Vitis vinifera</name>
    <name type="common">Grape</name>
    <dbReference type="NCBI Taxonomy" id="29760"/>
    <lineage>
        <taxon>Eukaryota</taxon>
        <taxon>Viridiplantae</taxon>
        <taxon>Streptophyta</taxon>
        <taxon>Embryophyta</taxon>
        <taxon>Tracheophyta</taxon>
        <taxon>Spermatophyta</taxon>
        <taxon>Magnoliopsida</taxon>
        <taxon>eudicotyledons</taxon>
        <taxon>Gunneridae</taxon>
        <taxon>Pentapetalae</taxon>
        <taxon>rosids</taxon>
        <taxon>Vitales</taxon>
        <taxon>Vitaceae</taxon>
        <taxon>Viteae</taxon>
        <taxon>Vitis</taxon>
    </lineage>
</organism>
<dbReference type="InterPro" id="IPR053304">
    <property type="entry name" value="RNA_M5U_MTase"/>
</dbReference>
<reference evidence="2" key="1">
    <citation type="journal article" date="2007" name="Nature">
        <title>The grapevine genome sequence suggests ancestral hexaploidization in major angiosperm phyla.</title>
        <authorList>
            <consortium name="The French-Italian Public Consortium for Grapevine Genome Characterization."/>
            <person name="Jaillon O."/>
            <person name="Aury J.-M."/>
            <person name="Noel B."/>
            <person name="Policriti A."/>
            <person name="Clepet C."/>
            <person name="Casagrande A."/>
            <person name="Choisne N."/>
            <person name="Aubourg S."/>
            <person name="Vitulo N."/>
            <person name="Jubin C."/>
            <person name="Vezzi A."/>
            <person name="Legeai F."/>
            <person name="Hugueney P."/>
            <person name="Dasilva C."/>
            <person name="Horner D."/>
            <person name="Mica E."/>
            <person name="Jublot D."/>
            <person name="Poulain J."/>
            <person name="Bruyere C."/>
            <person name="Billault A."/>
            <person name="Segurens B."/>
            <person name="Gouyvenoux M."/>
            <person name="Ugarte E."/>
            <person name="Cattonaro F."/>
            <person name="Anthouard V."/>
            <person name="Vico V."/>
            <person name="Del Fabbro C."/>
            <person name="Alaux M."/>
            <person name="Di Gaspero G."/>
            <person name="Dumas V."/>
            <person name="Felice N."/>
            <person name="Paillard S."/>
            <person name="Juman I."/>
            <person name="Moroldo M."/>
            <person name="Scalabrin S."/>
            <person name="Canaguier A."/>
            <person name="Le Clainche I."/>
            <person name="Malacrida G."/>
            <person name="Durand E."/>
            <person name="Pesole G."/>
            <person name="Laucou V."/>
            <person name="Chatelet P."/>
            <person name="Merdinoglu D."/>
            <person name="Delledonne M."/>
            <person name="Pezzotti M."/>
            <person name="Lecharny A."/>
            <person name="Scarpelli C."/>
            <person name="Artiguenave F."/>
            <person name="Pe M.E."/>
            <person name="Valle G."/>
            <person name="Morgante M."/>
            <person name="Caboche M."/>
            <person name="Adam-Blondon A.-F."/>
            <person name="Weissenbach J."/>
            <person name="Quetier F."/>
            <person name="Wincker P."/>
        </authorList>
    </citation>
    <scope>NUCLEOTIDE SEQUENCE [LARGE SCALE GENOMIC DNA]</scope>
    <source>
        <strain evidence="2">cv. Pinot noir / PN40024</strain>
    </source>
</reference>
<dbReference type="OrthoDB" id="1295553at2759"/>
<dbReference type="AlphaFoldDB" id="D7SVR4"/>
<name>D7SVR4_VITVI</name>
<dbReference type="EMBL" id="FN595232">
    <property type="protein sequence ID" value="CBI21363.3"/>
    <property type="molecule type" value="Genomic_DNA"/>
</dbReference>
<dbReference type="InParanoid" id="D7SVR4"/>
<dbReference type="HOGENOM" id="CLU_1963585_0_0_1"/>
<proteinExistence type="predicted"/>
<protein>
    <submittedName>
        <fullName evidence="1">Uncharacterized protein</fullName>
    </submittedName>
</protein>
<evidence type="ECO:0000313" key="2">
    <source>
        <dbReference type="Proteomes" id="UP000009183"/>
    </source>
</evidence>
<accession>D7SVR4</accession>
<dbReference type="PANTHER" id="PTHR47548:SF1">
    <property type="entry name" value="S-ADENOSYL-L-METHIONINE-DEPENDENT METHYLTRANSFERASES SUPERFAMILY PROTEIN"/>
    <property type="match status" value="1"/>
</dbReference>
<gene>
    <name evidence="1" type="ordered locus">VIT_14s0068g02230</name>
</gene>
<keyword evidence="2" id="KW-1185">Reference proteome</keyword>
<sequence length="128" mass="14035">MLVFAGAQEVNLHRPIILDGVTTSSTTAAFQISPLIAVDCWCHWIIISYHQKMQARTQMAQIDKEAKLSFEKTVGGLPKSIDGTIRWHHADTSIGPLSWLVGSGVVVVDPPRKGLDPSLVDALRSYIN</sequence>
<dbReference type="PANTHER" id="PTHR47548">
    <property type="entry name" value="BNAA06G32370D PROTEIN"/>
    <property type="match status" value="1"/>
</dbReference>
<dbReference type="PaxDb" id="29760-VIT_14s0068g02230.t01"/>